<reference evidence="1 2" key="1">
    <citation type="submission" date="2020-09" db="EMBL/GenBank/DDBJ databases">
        <title>Actinomycete isolated from the Camponotus japonicus Mayr.</title>
        <authorList>
            <person name="Gong X."/>
        </authorList>
    </citation>
    <scope>NUCLEOTIDE SEQUENCE [LARGE SCALE GENOMIC DNA]</scope>
    <source>
        <strain evidence="1 2">2C-HV3</strain>
    </source>
</reference>
<accession>A0ABR8KY22</accession>
<dbReference type="EMBL" id="JACXRZ010000002">
    <property type="protein sequence ID" value="MBD3141990.1"/>
    <property type="molecule type" value="Genomic_DNA"/>
</dbReference>
<protein>
    <submittedName>
        <fullName evidence="1">Uncharacterized protein</fullName>
    </submittedName>
</protein>
<dbReference type="RefSeq" id="WP_191049825.1">
    <property type="nucleotide sequence ID" value="NZ_JACXRZ010000002.1"/>
</dbReference>
<comment type="caution">
    <text evidence="1">The sequence shown here is derived from an EMBL/GenBank/DDBJ whole genome shotgun (WGS) entry which is preliminary data.</text>
</comment>
<proteinExistence type="predicted"/>
<evidence type="ECO:0000313" key="2">
    <source>
        <dbReference type="Proteomes" id="UP000653231"/>
    </source>
</evidence>
<sequence length="72" mass="7549">MELVSSAGGGASPHCIAAIARYFGAFVRTYLSPTRPLVRSRDDELIGEILKGGIATAPEAGELIFAEVAFLP</sequence>
<evidence type="ECO:0000313" key="1">
    <source>
        <dbReference type="EMBL" id="MBD3141990.1"/>
    </source>
</evidence>
<keyword evidence="2" id="KW-1185">Reference proteome</keyword>
<gene>
    <name evidence="1" type="ORF">IEQ31_02120</name>
</gene>
<organism evidence="1 2">
    <name type="scientific">Microbispora bryophytorum subsp. camponoti</name>
    <dbReference type="NCBI Taxonomy" id="1677852"/>
    <lineage>
        <taxon>Bacteria</taxon>
        <taxon>Bacillati</taxon>
        <taxon>Actinomycetota</taxon>
        <taxon>Actinomycetes</taxon>
        <taxon>Streptosporangiales</taxon>
        <taxon>Streptosporangiaceae</taxon>
        <taxon>Microbispora</taxon>
    </lineage>
</organism>
<dbReference type="Proteomes" id="UP000653231">
    <property type="component" value="Unassembled WGS sequence"/>
</dbReference>
<name>A0ABR8KY22_9ACTN</name>